<dbReference type="InterPro" id="IPR016032">
    <property type="entry name" value="Sig_transdc_resp-reg_C-effctor"/>
</dbReference>
<dbReference type="EMBL" id="CYTK01000003">
    <property type="protein sequence ID" value="CUI91050.1"/>
    <property type="molecule type" value="Genomic_DNA"/>
</dbReference>
<dbReference type="Pfam" id="PF25873">
    <property type="entry name" value="WHD_MalT"/>
    <property type="match status" value="1"/>
</dbReference>
<dbReference type="Gene3D" id="1.10.10.10">
    <property type="entry name" value="Winged helix-like DNA-binding domain superfamily/Winged helix DNA-binding domain"/>
    <property type="match status" value="1"/>
</dbReference>
<dbReference type="PANTHER" id="PTHR44688:SF16">
    <property type="entry name" value="DNA-BINDING TRANSCRIPTIONAL ACTIVATOR DEVR_DOSR"/>
    <property type="match status" value="1"/>
</dbReference>
<dbReference type="Pfam" id="PF00196">
    <property type="entry name" value="GerE"/>
    <property type="match status" value="1"/>
</dbReference>
<name>A0AAD2IYK7_ACHAE</name>
<dbReference type="InterPro" id="IPR041664">
    <property type="entry name" value="AAA_16"/>
</dbReference>
<evidence type="ECO:0000313" key="6">
    <source>
        <dbReference type="Proteomes" id="UP000044098"/>
    </source>
</evidence>
<dbReference type="RefSeq" id="WP_054452697.1">
    <property type="nucleotide sequence ID" value="NZ_CYTK01000003.1"/>
</dbReference>
<dbReference type="Pfam" id="PF13191">
    <property type="entry name" value="AAA_16"/>
    <property type="match status" value="1"/>
</dbReference>
<gene>
    <name evidence="5" type="primary">pknK</name>
    <name evidence="5" type="ORF">ERS370000_02025</name>
</gene>
<sequence>MRPLFSPGHALASGKLGIPAAHADHIPRESLCALVCAPGSPKIVLARGPAGYGKTTLLAQCLARLSAQSVRGAWLTLDRGDNDLPRFLRCLTAALEPLAAPPGALADMEADDALALALIEAIATQTAPFALVLDEFESIVAPGVLDFVQNLINRLPPQGRLLIGSRHATGLELGRLRADGRLLEIDAAQLCFSLDETTLFFARRNPAITRAEIGQLHHKTEGWIAALWLACASLARQDSASAFIERFSGSDQSVSDYLAQDVLAGQTPELRRFLLRTSILKQLNAALCQALLPDLDCGSILRELEDGQILLSRSSADAAQYRYHGLFASYLQSRLRQQDPADIPALHLAASRWYAEQGRPVPAIDHAIEGGDFDQALALLATHAEALLAEGRMRLLSRWFTQLPAAVLARRPALQAVQVWATCFTRGASEASLQMDELRLACSPDPDVRAHVQALRPLLLSMTDRHEEAYALGMPGIAAAANASTFAATALANAMANVAAVLGRYQEAQQLLDAARRAQSLAASAFNQMYSEAVEGIIDLQEGRMRQAGAHFRMAVHSTRKGAYGQANGNAWAGVLYAAGVYEAGDLEQAARLLRVYVPLGRDTGHPDHLILGYVMLARIAFLSGDIVQTFYLLGELEYLGHQRRLPRIAGSARVERARVLLLQGHPQAAHDELRRAEDDDLWARIETLRLPSNDLLYPRLGMLRVQSYTGRPGDALRQLDADIARAVSARRVRRAYKLGIFRAVALARAGDEAQAHQQLTTLLDTAQREGLCRVLADEGSAFLSLLPRFFSSPVGCAWLNGCASAQAWFNRFQRHAGMPVDSSPAAPAAERAPADALTAKELNVLRLVADGHSNNAIAQRLFVSESTVRTHLRNLNVKLCADSRTRAVALAREAGLL</sequence>
<keyword evidence="5" id="KW-0808">Transferase</keyword>
<dbReference type="Proteomes" id="UP000044098">
    <property type="component" value="Unassembled WGS sequence"/>
</dbReference>
<proteinExistence type="predicted"/>
<reference evidence="5 6" key="1">
    <citation type="submission" date="2015-09" db="EMBL/GenBank/DDBJ databases">
        <authorList>
            <consortium name="Pathogen Informatics"/>
        </authorList>
    </citation>
    <scope>NUCLEOTIDE SEQUENCE [LARGE SCALE GENOMIC DNA]</scope>
    <source>
        <strain evidence="5 6">2789STDY5608625</strain>
    </source>
</reference>
<dbReference type="PROSITE" id="PS00622">
    <property type="entry name" value="HTH_LUXR_1"/>
    <property type="match status" value="1"/>
</dbReference>
<dbReference type="InterPro" id="IPR000792">
    <property type="entry name" value="Tscrpt_reg_LuxR_C"/>
</dbReference>
<dbReference type="Gene3D" id="3.40.50.300">
    <property type="entry name" value="P-loop containing nucleotide triphosphate hydrolases"/>
    <property type="match status" value="1"/>
</dbReference>
<organism evidence="5 6">
    <name type="scientific">Achromobacter aegrifaciens</name>
    <dbReference type="NCBI Taxonomy" id="1287736"/>
    <lineage>
        <taxon>Bacteria</taxon>
        <taxon>Pseudomonadati</taxon>
        <taxon>Pseudomonadota</taxon>
        <taxon>Betaproteobacteria</taxon>
        <taxon>Burkholderiales</taxon>
        <taxon>Alcaligenaceae</taxon>
        <taxon>Achromobacter</taxon>
    </lineage>
</organism>
<evidence type="ECO:0000256" key="1">
    <source>
        <dbReference type="ARBA" id="ARBA00023015"/>
    </source>
</evidence>
<feature type="domain" description="HTH luxR-type" evidence="4">
    <location>
        <begin position="831"/>
        <end position="896"/>
    </location>
</feature>
<evidence type="ECO:0000256" key="3">
    <source>
        <dbReference type="ARBA" id="ARBA00023163"/>
    </source>
</evidence>
<accession>A0AAD2IYK7</accession>
<keyword evidence="5" id="KW-0418">Kinase</keyword>
<protein>
    <submittedName>
        <fullName evidence="5">Serine/threonine-protein kinase pknK</fullName>
        <ecNumber evidence="5">2.7.11.1</ecNumber>
    </submittedName>
</protein>
<dbReference type="InterPro" id="IPR036388">
    <property type="entry name" value="WH-like_DNA-bd_sf"/>
</dbReference>
<dbReference type="SMART" id="SM00421">
    <property type="entry name" value="HTH_LUXR"/>
    <property type="match status" value="1"/>
</dbReference>
<keyword evidence="2" id="KW-0238">DNA-binding</keyword>
<dbReference type="PROSITE" id="PS50043">
    <property type="entry name" value="HTH_LUXR_2"/>
    <property type="match status" value="1"/>
</dbReference>
<dbReference type="EC" id="2.7.11.1" evidence="5"/>
<dbReference type="InterPro" id="IPR027417">
    <property type="entry name" value="P-loop_NTPase"/>
</dbReference>
<dbReference type="Gene3D" id="1.25.40.10">
    <property type="entry name" value="Tetratricopeptide repeat domain"/>
    <property type="match status" value="1"/>
</dbReference>
<evidence type="ECO:0000256" key="2">
    <source>
        <dbReference type="ARBA" id="ARBA00023125"/>
    </source>
</evidence>
<evidence type="ECO:0000259" key="4">
    <source>
        <dbReference type="PROSITE" id="PS50043"/>
    </source>
</evidence>
<dbReference type="PRINTS" id="PR00038">
    <property type="entry name" value="HTHLUXR"/>
</dbReference>
<evidence type="ECO:0000313" key="5">
    <source>
        <dbReference type="EMBL" id="CUI91050.1"/>
    </source>
</evidence>
<keyword evidence="3" id="KW-0804">Transcription</keyword>
<dbReference type="GO" id="GO:0006355">
    <property type="term" value="P:regulation of DNA-templated transcription"/>
    <property type="evidence" value="ECO:0007669"/>
    <property type="project" value="InterPro"/>
</dbReference>
<keyword evidence="1" id="KW-0805">Transcription regulation</keyword>
<dbReference type="PANTHER" id="PTHR44688">
    <property type="entry name" value="DNA-BINDING TRANSCRIPTIONAL ACTIVATOR DEVR_DOSR"/>
    <property type="match status" value="1"/>
</dbReference>
<dbReference type="SUPFAM" id="SSF46894">
    <property type="entry name" value="C-terminal effector domain of the bipartite response regulators"/>
    <property type="match status" value="1"/>
</dbReference>
<dbReference type="CDD" id="cd06170">
    <property type="entry name" value="LuxR_C_like"/>
    <property type="match status" value="1"/>
</dbReference>
<dbReference type="Pfam" id="PF17874">
    <property type="entry name" value="TPR_MalT"/>
    <property type="match status" value="1"/>
</dbReference>
<dbReference type="GO" id="GO:0004674">
    <property type="term" value="F:protein serine/threonine kinase activity"/>
    <property type="evidence" value="ECO:0007669"/>
    <property type="project" value="UniProtKB-EC"/>
</dbReference>
<dbReference type="AlphaFoldDB" id="A0AAD2IYK7"/>
<dbReference type="GO" id="GO:0003677">
    <property type="term" value="F:DNA binding"/>
    <property type="evidence" value="ECO:0007669"/>
    <property type="project" value="UniProtKB-KW"/>
</dbReference>
<comment type="caution">
    <text evidence="5">The sequence shown here is derived from an EMBL/GenBank/DDBJ whole genome shotgun (WGS) entry which is preliminary data.</text>
</comment>
<dbReference type="SUPFAM" id="SSF52540">
    <property type="entry name" value="P-loop containing nucleoside triphosphate hydrolases"/>
    <property type="match status" value="1"/>
</dbReference>
<dbReference type="InterPro" id="IPR059106">
    <property type="entry name" value="WHD_MalT"/>
</dbReference>
<dbReference type="InterPro" id="IPR011990">
    <property type="entry name" value="TPR-like_helical_dom_sf"/>
</dbReference>
<dbReference type="InterPro" id="IPR041617">
    <property type="entry name" value="TPR_MalT"/>
</dbReference>